<evidence type="ECO:0000256" key="1">
    <source>
        <dbReference type="SAM" id="SignalP"/>
    </source>
</evidence>
<dbReference type="InterPro" id="IPR038765">
    <property type="entry name" value="Papain-like_cys_pep_sf"/>
</dbReference>
<feature type="domain" description="Transglutaminase-like" evidence="2">
    <location>
        <begin position="388"/>
        <end position="454"/>
    </location>
</feature>
<sequence>MKRILFTLSFSIFLLFGFQVNAYGADFNVVVEKVYEINTPNEIYITENRKITNNSQNRLISSDNTETFQIIVLGENTDQLSPSFLSAKSFIDDKLVQNTKGSSGIDTLELNIPYNGAINIGQSKQFRIEYTNTGLTKRTGALLDIYAPGFSESYLFENNSTSYTYKTTLKINKSLGEIGFVVPSPVKETDNGEFIVYEISQESLVGSKIWIQIGKTQYYKFNIKQEVVASDTINKGYSNEYHLVIPRSIVEAETTQNVYYTSFDPLPKQIVEDVDGNLIATFKIPSHENKTILINGYAIVDKINVQATPENSGTISDIDSTIFSQYLQPAEFWEVDNPEIINKAIELKAEETNIYSIIESNYSHIVDTIDYSDIKRFGINDRQGALKTLQGGAAVCMEYSDLFLALARAQGIPARAAFGYGYDARIGENQQDAHQWVQVYLPGLKEWLSVDVTWGESGPSLIGGDLNHFYTHIASLDPDSPPSVQRTSYG</sequence>
<dbReference type="AlphaFoldDB" id="A0A955IE76"/>
<proteinExistence type="predicted"/>
<evidence type="ECO:0000313" key="3">
    <source>
        <dbReference type="EMBL" id="MCA9380248.1"/>
    </source>
</evidence>
<dbReference type="EMBL" id="JAGQLL010000042">
    <property type="protein sequence ID" value="MCA9380248.1"/>
    <property type="molecule type" value="Genomic_DNA"/>
</dbReference>
<dbReference type="Proteomes" id="UP000745577">
    <property type="component" value="Unassembled WGS sequence"/>
</dbReference>
<evidence type="ECO:0000259" key="2">
    <source>
        <dbReference type="SMART" id="SM00460"/>
    </source>
</evidence>
<dbReference type="SUPFAM" id="SSF54001">
    <property type="entry name" value="Cysteine proteinases"/>
    <property type="match status" value="1"/>
</dbReference>
<dbReference type="Pfam" id="PF01841">
    <property type="entry name" value="Transglut_core"/>
    <property type="match status" value="1"/>
</dbReference>
<dbReference type="SMART" id="SM00460">
    <property type="entry name" value="TGc"/>
    <property type="match status" value="1"/>
</dbReference>
<comment type="caution">
    <text evidence="3">The sequence shown here is derived from an EMBL/GenBank/DDBJ whole genome shotgun (WGS) entry which is preliminary data.</text>
</comment>
<evidence type="ECO:0000313" key="4">
    <source>
        <dbReference type="Proteomes" id="UP000745577"/>
    </source>
</evidence>
<dbReference type="Gene3D" id="3.10.620.30">
    <property type="match status" value="1"/>
</dbReference>
<dbReference type="PANTHER" id="PTHR33490:SF6">
    <property type="entry name" value="SLL1049 PROTEIN"/>
    <property type="match status" value="1"/>
</dbReference>
<gene>
    <name evidence="3" type="ORF">KC675_03675</name>
</gene>
<dbReference type="InterPro" id="IPR002931">
    <property type="entry name" value="Transglutaminase-like"/>
</dbReference>
<reference evidence="3" key="2">
    <citation type="journal article" date="2021" name="Microbiome">
        <title>Successional dynamics and alternative stable states in a saline activated sludge microbial community over 9 years.</title>
        <authorList>
            <person name="Wang Y."/>
            <person name="Ye J."/>
            <person name="Ju F."/>
            <person name="Liu L."/>
            <person name="Boyd J.A."/>
            <person name="Deng Y."/>
            <person name="Parks D.H."/>
            <person name="Jiang X."/>
            <person name="Yin X."/>
            <person name="Woodcroft B.J."/>
            <person name="Tyson G.W."/>
            <person name="Hugenholtz P."/>
            <person name="Polz M.F."/>
            <person name="Zhang T."/>
        </authorList>
    </citation>
    <scope>NUCLEOTIDE SEQUENCE</scope>
    <source>
        <strain evidence="3">HKST-UBA15</strain>
    </source>
</reference>
<feature type="non-terminal residue" evidence="3">
    <location>
        <position position="490"/>
    </location>
</feature>
<organism evidence="3 4">
    <name type="scientific">Candidatus Dojkabacteria bacterium</name>
    <dbReference type="NCBI Taxonomy" id="2099670"/>
    <lineage>
        <taxon>Bacteria</taxon>
        <taxon>Candidatus Dojkabacteria</taxon>
    </lineage>
</organism>
<feature type="chain" id="PRO_5038130926" evidence="1">
    <location>
        <begin position="23"/>
        <end position="490"/>
    </location>
</feature>
<keyword evidence="1" id="KW-0732">Signal</keyword>
<feature type="signal peptide" evidence="1">
    <location>
        <begin position="1"/>
        <end position="22"/>
    </location>
</feature>
<accession>A0A955IE76</accession>
<reference evidence="3" key="1">
    <citation type="submission" date="2020-04" db="EMBL/GenBank/DDBJ databases">
        <authorList>
            <person name="Zhang T."/>
        </authorList>
    </citation>
    <scope>NUCLEOTIDE SEQUENCE</scope>
    <source>
        <strain evidence="3">HKST-UBA15</strain>
    </source>
</reference>
<protein>
    <submittedName>
        <fullName evidence="3">Transglutaminase domain-containing protein</fullName>
    </submittedName>
</protein>
<name>A0A955IE76_9BACT</name>
<dbReference type="PANTHER" id="PTHR33490">
    <property type="entry name" value="BLR5614 PROTEIN-RELATED"/>
    <property type="match status" value="1"/>
</dbReference>